<keyword evidence="2" id="KW-1185">Reference proteome</keyword>
<dbReference type="EMBL" id="BX284605">
    <property type="protein sequence ID" value="CAA16301.1"/>
    <property type="molecule type" value="Genomic_DNA"/>
</dbReference>
<dbReference type="DIP" id="DIP-26789N"/>
<organism evidence="1 2">
    <name type="scientific">Caenorhabditis elegans</name>
    <dbReference type="NCBI Taxonomy" id="6239"/>
    <lineage>
        <taxon>Eukaryota</taxon>
        <taxon>Metazoa</taxon>
        <taxon>Ecdysozoa</taxon>
        <taxon>Nematoda</taxon>
        <taxon>Chromadorea</taxon>
        <taxon>Rhabditida</taxon>
        <taxon>Rhabditina</taxon>
        <taxon>Rhabditomorpha</taxon>
        <taxon>Rhabditoidea</taxon>
        <taxon>Rhabditidae</taxon>
        <taxon>Peloderinae</taxon>
        <taxon>Caenorhabditis</taxon>
    </lineage>
</organism>
<dbReference type="Proteomes" id="UP000001940">
    <property type="component" value="Chromosome V"/>
</dbReference>
<name>O62404_CAEEL</name>
<evidence type="ECO:0000313" key="2">
    <source>
        <dbReference type="Proteomes" id="UP000001940"/>
    </source>
</evidence>
<evidence type="ECO:0000313" key="3">
    <source>
        <dbReference type="WormBase" id="Y17D7B.4"/>
    </source>
</evidence>
<proteinExistence type="predicted"/>
<dbReference type="HOGENOM" id="CLU_1751358_0_0_1"/>
<evidence type="ECO:0000313" key="1">
    <source>
        <dbReference type="EMBL" id="CAA16301.1"/>
    </source>
</evidence>
<dbReference type="PaxDb" id="6239-Y17D7B.4.2"/>
<sequence>MQSSTEKELLTNASLTVSSDFASNLEGALPSQPITQANPRAEQTLMTTYMSSTTNQADPKTFEEQFVNLLGTFTPSQAVCNVSNVDCGTYVRGPETWSSCKLGTQAIAPNASYIQIRVQDKHSTMDRMNWKGPIEDTSPLMKSLTANFL</sequence>
<dbReference type="WormBase" id="Y17D7B.4">
    <property type="protein sequence ID" value="CE16593"/>
    <property type="gene ID" value="WBGene00012452"/>
</dbReference>
<accession>O62404</accession>
<dbReference type="AlphaFoldDB" id="O62404"/>
<dbReference type="AGR" id="WB:WBGene00012452"/>
<protein>
    <submittedName>
        <fullName evidence="1">Uncharacterized protein</fullName>
    </submittedName>
</protein>
<dbReference type="InParanoid" id="O62404"/>
<reference evidence="1 2" key="1">
    <citation type="journal article" date="1998" name="Science">
        <title>Genome sequence of the nematode C. elegans: a platform for investigating biology.</title>
        <authorList>
            <consortium name="The C. elegans sequencing consortium"/>
            <person name="Sulson J.E."/>
            <person name="Waterston R."/>
        </authorList>
    </citation>
    <scope>NUCLEOTIDE SEQUENCE [LARGE SCALE GENOMIC DNA]</scope>
    <source>
        <strain evidence="1 2">Bristol N2</strain>
    </source>
</reference>
<gene>
    <name evidence="1" type="ORF">CELE_Y17D7B.4</name>
    <name evidence="1 3" type="ORF">Y17D7B.4</name>
</gene>
<dbReference type="PIR" id="T26485">
    <property type="entry name" value="T26485"/>
</dbReference>
<dbReference type="Bgee" id="WBGene00012452">
    <property type="expression patterns" value="Expressed in larva and 2 other cell types or tissues"/>
</dbReference>
<dbReference type="UCSC" id="Y17D7B.4.1">
    <property type="organism name" value="c. elegans"/>
</dbReference>